<dbReference type="EC" id="1.7.1.17" evidence="6"/>
<evidence type="ECO:0000313" key="9">
    <source>
        <dbReference type="Proteomes" id="UP000305874"/>
    </source>
</evidence>
<dbReference type="GO" id="GO:0009055">
    <property type="term" value="F:electron transfer activity"/>
    <property type="evidence" value="ECO:0007669"/>
    <property type="project" value="UniProtKB-UniRule"/>
</dbReference>
<evidence type="ECO:0000256" key="2">
    <source>
        <dbReference type="ARBA" id="ARBA00022643"/>
    </source>
</evidence>
<comment type="subunit">
    <text evidence="6">Homodimer.</text>
</comment>
<dbReference type="EMBL" id="PNCG01000014">
    <property type="protein sequence ID" value="TMP86510.1"/>
    <property type="molecule type" value="Genomic_DNA"/>
</dbReference>
<feature type="binding site" evidence="6">
    <location>
        <begin position="23"/>
        <end position="25"/>
    </location>
    <ligand>
        <name>FMN</name>
        <dbReference type="ChEBI" id="CHEBI:58210"/>
    </ligand>
</feature>
<dbReference type="GO" id="GO:0010181">
    <property type="term" value="F:FMN binding"/>
    <property type="evidence" value="ECO:0007669"/>
    <property type="project" value="UniProtKB-UniRule"/>
</dbReference>
<gene>
    <name evidence="6" type="primary">azoR</name>
    <name evidence="8" type="ORF">CWC05_13980</name>
</gene>
<evidence type="ECO:0000256" key="5">
    <source>
        <dbReference type="ARBA" id="ARBA00048542"/>
    </source>
</evidence>
<dbReference type="InterPro" id="IPR003680">
    <property type="entry name" value="Flavodoxin_fold"/>
</dbReference>
<dbReference type="InterPro" id="IPR029039">
    <property type="entry name" value="Flavoprotein-like_sf"/>
</dbReference>
<dbReference type="InterPro" id="IPR050104">
    <property type="entry name" value="FMN-dep_NADH:Q_OxRdtase_AzoR1"/>
</dbReference>
<dbReference type="GO" id="GO:0016655">
    <property type="term" value="F:oxidoreductase activity, acting on NAD(P)H, quinone or similar compound as acceptor"/>
    <property type="evidence" value="ECO:0007669"/>
    <property type="project" value="InterPro"/>
</dbReference>
<reference evidence="8 9" key="1">
    <citation type="submission" date="2017-12" db="EMBL/GenBank/DDBJ databases">
        <authorList>
            <person name="Paulsen S."/>
            <person name="Gram L.K."/>
        </authorList>
    </citation>
    <scope>NUCLEOTIDE SEQUENCE [LARGE SCALE GENOMIC DNA]</scope>
    <source>
        <strain evidence="8 9">S2897</strain>
    </source>
</reference>
<evidence type="ECO:0000256" key="4">
    <source>
        <dbReference type="ARBA" id="ARBA00023027"/>
    </source>
</evidence>
<dbReference type="HAMAP" id="MF_01216">
    <property type="entry name" value="Azoreductase_type1"/>
    <property type="match status" value="1"/>
</dbReference>
<evidence type="ECO:0000256" key="1">
    <source>
        <dbReference type="ARBA" id="ARBA00022630"/>
    </source>
</evidence>
<name>A0A5S3Z3U6_9GAMM</name>
<dbReference type="STRING" id="151081.TW72_13510"/>
<comment type="function">
    <text evidence="6">Also exhibits azoreductase activity. Catalyzes the reductive cleavage of the azo bond in aromatic azo compounds to the corresponding amines.</text>
</comment>
<feature type="domain" description="Flavodoxin-like fold" evidence="7">
    <location>
        <begin position="2"/>
        <end position="211"/>
    </location>
</feature>
<sequence length="219" mass="24780">MMKLLRIDASARAADQKNPSYRSISRQMADHLISQLPQQAVHIIRRDVGKHPPSAISEFWIEACFTADEQRSYSHQQALLESDTLIAELAASSVIVLATPMYNYGMPSALKAWVDQVIRINKTFDFDATRGDSPLRPLLRRKTLILCWSCGEYGLAPGEHKAAMNHLVPHLKTVAHYLGVERFIDVQIQGQEFADERHQQSREQAFSRLSELAQQLTAQ</sequence>
<comment type="catalytic activity">
    <reaction evidence="5">
        <text>N,N-dimethyl-1,4-phenylenediamine + anthranilate + 2 NAD(+) = 2-(4-dimethylaminophenyl)diazenylbenzoate + 2 NADH + 2 H(+)</text>
        <dbReference type="Rhea" id="RHEA:55872"/>
        <dbReference type="ChEBI" id="CHEBI:15378"/>
        <dbReference type="ChEBI" id="CHEBI:15783"/>
        <dbReference type="ChEBI" id="CHEBI:16567"/>
        <dbReference type="ChEBI" id="CHEBI:57540"/>
        <dbReference type="ChEBI" id="CHEBI:57945"/>
        <dbReference type="ChEBI" id="CHEBI:71579"/>
        <dbReference type="EC" id="1.7.1.17"/>
    </reaction>
    <physiologicalReaction direction="right-to-left" evidence="5">
        <dbReference type="Rhea" id="RHEA:55874"/>
    </physiologicalReaction>
</comment>
<evidence type="ECO:0000259" key="7">
    <source>
        <dbReference type="Pfam" id="PF02525"/>
    </source>
</evidence>
<dbReference type="Proteomes" id="UP000305874">
    <property type="component" value="Unassembled WGS sequence"/>
</dbReference>
<dbReference type="Pfam" id="PF02525">
    <property type="entry name" value="Flavodoxin_2"/>
    <property type="match status" value="1"/>
</dbReference>
<comment type="caution">
    <text evidence="8">The sequence shown here is derived from an EMBL/GenBank/DDBJ whole genome shotgun (WGS) entry which is preliminary data.</text>
</comment>
<comment type="function">
    <text evidence="6">Quinone reductase that provides resistance to thiol-specific stress caused by electrophilic quinones.</text>
</comment>
<keyword evidence="4 6" id="KW-0520">NAD</keyword>
<dbReference type="Gene3D" id="3.40.50.360">
    <property type="match status" value="1"/>
</dbReference>
<dbReference type="EC" id="1.6.5.-" evidence="6"/>
<comment type="caution">
    <text evidence="6">Lacks conserved residue(s) required for the propagation of feature annotation.</text>
</comment>
<dbReference type="AlphaFoldDB" id="A0A5S3Z3U6"/>
<keyword evidence="2 6" id="KW-0288">FMN</keyword>
<evidence type="ECO:0000256" key="6">
    <source>
        <dbReference type="HAMAP-Rule" id="MF_01216"/>
    </source>
</evidence>
<dbReference type="InterPro" id="IPR023048">
    <property type="entry name" value="NADH:quinone_OxRdtase_FMN_depd"/>
</dbReference>
<organism evidence="8 9">
    <name type="scientific">Pseudoalteromonas ruthenica</name>
    <dbReference type="NCBI Taxonomy" id="151081"/>
    <lineage>
        <taxon>Bacteria</taxon>
        <taxon>Pseudomonadati</taxon>
        <taxon>Pseudomonadota</taxon>
        <taxon>Gammaproteobacteria</taxon>
        <taxon>Alteromonadales</taxon>
        <taxon>Pseudoalteromonadaceae</taxon>
        <taxon>Pseudoalteromonas</taxon>
    </lineage>
</organism>
<proteinExistence type="inferred from homology"/>
<dbReference type="SUPFAM" id="SSF52218">
    <property type="entry name" value="Flavoproteins"/>
    <property type="match status" value="1"/>
</dbReference>
<comment type="cofactor">
    <cofactor evidence="6">
        <name>FMN</name>
        <dbReference type="ChEBI" id="CHEBI:58210"/>
    </cofactor>
    <text evidence="6">Binds 1 FMN per subunit.</text>
</comment>
<reference evidence="9" key="2">
    <citation type="submission" date="2019-06" db="EMBL/GenBank/DDBJ databases">
        <title>Co-occurence of chitin degradation, pigmentation and bioactivity in marine Pseudoalteromonas.</title>
        <authorList>
            <person name="Sonnenschein E.C."/>
            <person name="Bech P.K."/>
        </authorList>
    </citation>
    <scope>NUCLEOTIDE SEQUENCE [LARGE SCALE GENOMIC DNA]</scope>
    <source>
        <strain evidence="9">S2897</strain>
    </source>
</reference>
<keyword evidence="1 6" id="KW-0285">Flavoprotein</keyword>
<keyword evidence="3 6" id="KW-0560">Oxidoreductase</keyword>
<dbReference type="PANTHER" id="PTHR43741:SF2">
    <property type="entry name" value="FMN-DEPENDENT NADH:QUINONE OXIDOREDUCTASE"/>
    <property type="match status" value="1"/>
</dbReference>
<dbReference type="PANTHER" id="PTHR43741">
    <property type="entry name" value="FMN-DEPENDENT NADH-AZOREDUCTASE 1"/>
    <property type="match status" value="1"/>
</dbReference>
<protein>
    <recommendedName>
        <fullName evidence="6">FMN dependent NADH:quinone oxidoreductase</fullName>
        <ecNumber evidence="6">1.6.5.-</ecNumber>
    </recommendedName>
    <alternativeName>
        <fullName evidence="6">Azo-dye reductase</fullName>
    </alternativeName>
    <alternativeName>
        <fullName evidence="6">FMN-dependent NADH-azo compound oxidoreductase</fullName>
    </alternativeName>
    <alternativeName>
        <fullName evidence="6">FMN-dependent NADH-azoreductase</fullName>
        <ecNumber evidence="6">1.7.1.17</ecNumber>
    </alternativeName>
</protein>
<feature type="binding site" evidence="6">
    <location>
        <position position="10"/>
    </location>
    <ligand>
        <name>FMN</name>
        <dbReference type="ChEBI" id="CHEBI:58210"/>
    </ligand>
</feature>
<comment type="similarity">
    <text evidence="6">Belongs to the azoreductase type 1 family.</text>
</comment>
<evidence type="ECO:0000313" key="8">
    <source>
        <dbReference type="EMBL" id="TMP86510.1"/>
    </source>
</evidence>
<dbReference type="GO" id="GO:0016652">
    <property type="term" value="F:oxidoreductase activity, acting on NAD(P)H as acceptor"/>
    <property type="evidence" value="ECO:0007669"/>
    <property type="project" value="UniProtKB-UniRule"/>
</dbReference>
<evidence type="ECO:0000256" key="3">
    <source>
        <dbReference type="ARBA" id="ARBA00023002"/>
    </source>
</evidence>
<accession>A0A5S3Z3U6</accession>
<comment type="catalytic activity">
    <reaction evidence="6">
        <text>2 a quinone + NADH + H(+) = 2 a 1,4-benzosemiquinone + NAD(+)</text>
        <dbReference type="Rhea" id="RHEA:65952"/>
        <dbReference type="ChEBI" id="CHEBI:15378"/>
        <dbReference type="ChEBI" id="CHEBI:57540"/>
        <dbReference type="ChEBI" id="CHEBI:57945"/>
        <dbReference type="ChEBI" id="CHEBI:132124"/>
        <dbReference type="ChEBI" id="CHEBI:134225"/>
    </reaction>
</comment>